<sequence>MKVKSYEASGNWVLSLTVKDFLGSLAEIVRKYSNDSNYPQGFIVGYHLTRIFFNVSVKEEGDLTPFYVTVFGPRIIWRIEI</sequence>
<reference evidence="1" key="1">
    <citation type="submission" date="2018-02" db="EMBL/GenBank/DDBJ databases">
        <title>Rhizophora mucronata_Transcriptome.</title>
        <authorList>
            <person name="Meera S.P."/>
            <person name="Sreeshan A."/>
            <person name="Augustine A."/>
        </authorList>
    </citation>
    <scope>NUCLEOTIDE SEQUENCE</scope>
    <source>
        <tissue evidence="1">Leaf</tissue>
    </source>
</reference>
<dbReference type="AlphaFoldDB" id="A0A2P2QQX6"/>
<protein>
    <submittedName>
        <fullName evidence="1">Uncharacterized protein</fullName>
    </submittedName>
</protein>
<name>A0A2P2QQX6_RHIMU</name>
<organism evidence="1">
    <name type="scientific">Rhizophora mucronata</name>
    <name type="common">Asiatic mangrove</name>
    <dbReference type="NCBI Taxonomy" id="61149"/>
    <lineage>
        <taxon>Eukaryota</taxon>
        <taxon>Viridiplantae</taxon>
        <taxon>Streptophyta</taxon>
        <taxon>Embryophyta</taxon>
        <taxon>Tracheophyta</taxon>
        <taxon>Spermatophyta</taxon>
        <taxon>Magnoliopsida</taxon>
        <taxon>eudicotyledons</taxon>
        <taxon>Gunneridae</taxon>
        <taxon>Pentapetalae</taxon>
        <taxon>rosids</taxon>
        <taxon>fabids</taxon>
        <taxon>Malpighiales</taxon>
        <taxon>Rhizophoraceae</taxon>
        <taxon>Rhizophora</taxon>
    </lineage>
</organism>
<evidence type="ECO:0000313" key="1">
    <source>
        <dbReference type="EMBL" id="MBX69284.1"/>
    </source>
</evidence>
<dbReference type="EMBL" id="GGEC01088800">
    <property type="protein sequence ID" value="MBX69284.1"/>
    <property type="molecule type" value="Transcribed_RNA"/>
</dbReference>
<accession>A0A2P2QQX6</accession>
<proteinExistence type="predicted"/>